<feature type="compositionally biased region" description="Polar residues" evidence="1">
    <location>
        <begin position="7"/>
        <end position="25"/>
    </location>
</feature>
<name>A0A2Z7BWN0_9LAMI</name>
<feature type="region of interest" description="Disordered" evidence="1">
    <location>
        <begin position="1"/>
        <end position="32"/>
    </location>
</feature>
<evidence type="ECO:0000313" key="2">
    <source>
        <dbReference type="EMBL" id="KZV39052.1"/>
    </source>
</evidence>
<gene>
    <name evidence="2" type="ORF">F511_14399</name>
</gene>
<feature type="region of interest" description="Disordered" evidence="1">
    <location>
        <begin position="54"/>
        <end position="132"/>
    </location>
</feature>
<accession>A0A2Z7BWN0</accession>
<feature type="compositionally biased region" description="Basic and acidic residues" evidence="1">
    <location>
        <begin position="63"/>
        <end position="88"/>
    </location>
</feature>
<proteinExistence type="predicted"/>
<keyword evidence="3" id="KW-1185">Reference proteome</keyword>
<reference evidence="2 3" key="1">
    <citation type="journal article" date="2015" name="Proc. Natl. Acad. Sci. U.S.A.">
        <title>The resurrection genome of Boea hygrometrica: A blueprint for survival of dehydration.</title>
        <authorList>
            <person name="Xiao L."/>
            <person name="Yang G."/>
            <person name="Zhang L."/>
            <person name="Yang X."/>
            <person name="Zhao S."/>
            <person name="Ji Z."/>
            <person name="Zhou Q."/>
            <person name="Hu M."/>
            <person name="Wang Y."/>
            <person name="Chen M."/>
            <person name="Xu Y."/>
            <person name="Jin H."/>
            <person name="Xiao X."/>
            <person name="Hu G."/>
            <person name="Bao F."/>
            <person name="Hu Y."/>
            <person name="Wan P."/>
            <person name="Li L."/>
            <person name="Deng X."/>
            <person name="Kuang T."/>
            <person name="Xiang C."/>
            <person name="Zhu J.K."/>
            <person name="Oliver M.J."/>
            <person name="He Y."/>
        </authorList>
    </citation>
    <scope>NUCLEOTIDE SEQUENCE [LARGE SCALE GENOMIC DNA]</scope>
    <source>
        <strain evidence="3">cv. XS01</strain>
    </source>
</reference>
<evidence type="ECO:0000256" key="1">
    <source>
        <dbReference type="SAM" id="MobiDB-lite"/>
    </source>
</evidence>
<evidence type="ECO:0000313" key="3">
    <source>
        <dbReference type="Proteomes" id="UP000250235"/>
    </source>
</evidence>
<dbReference type="AlphaFoldDB" id="A0A2Z7BWN0"/>
<protein>
    <submittedName>
        <fullName evidence="2">Uncharacterized protein</fullName>
    </submittedName>
</protein>
<organism evidence="2 3">
    <name type="scientific">Dorcoceras hygrometricum</name>
    <dbReference type="NCBI Taxonomy" id="472368"/>
    <lineage>
        <taxon>Eukaryota</taxon>
        <taxon>Viridiplantae</taxon>
        <taxon>Streptophyta</taxon>
        <taxon>Embryophyta</taxon>
        <taxon>Tracheophyta</taxon>
        <taxon>Spermatophyta</taxon>
        <taxon>Magnoliopsida</taxon>
        <taxon>eudicotyledons</taxon>
        <taxon>Gunneridae</taxon>
        <taxon>Pentapetalae</taxon>
        <taxon>asterids</taxon>
        <taxon>lamiids</taxon>
        <taxon>Lamiales</taxon>
        <taxon>Gesneriaceae</taxon>
        <taxon>Didymocarpoideae</taxon>
        <taxon>Trichosporeae</taxon>
        <taxon>Loxocarpinae</taxon>
        <taxon>Dorcoceras</taxon>
    </lineage>
</organism>
<sequence length="132" mass="14595">MIALDFSGTTHQSASRNVAPNQISKKAQPATIKPTALEASTTISTQNSQKLKSVTGVNYKNKVQNDKECSPKRSKEPKAESDQRERARSNFGISQLVAPSFQTGISRKIKSQEVQRHQNRQKQRLDAMGIGD</sequence>
<dbReference type="Proteomes" id="UP000250235">
    <property type="component" value="Unassembled WGS sequence"/>
</dbReference>
<dbReference type="EMBL" id="KV001341">
    <property type="protein sequence ID" value="KZV39052.1"/>
    <property type="molecule type" value="Genomic_DNA"/>
</dbReference>